<feature type="transmembrane region" description="Helical" evidence="2">
    <location>
        <begin position="204"/>
        <end position="225"/>
    </location>
</feature>
<keyword evidence="2" id="KW-1133">Transmembrane helix</keyword>
<proteinExistence type="predicted"/>
<reference evidence="3 4" key="1">
    <citation type="submission" date="2016-10" db="EMBL/GenBank/DDBJ databases">
        <title>Draft genome sequence of Coniochaeta ligniaria NRRL30616, a lignocellulolytic fungus for bioabatement of inhibitors in plant biomass hydrolysates.</title>
        <authorList>
            <consortium name="DOE Joint Genome Institute"/>
            <person name="Jimenez D.J."/>
            <person name="Hector R.E."/>
            <person name="Riley R."/>
            <person name="Sun H."/>
            <person name="Grigoriev I.V."/>
            <person name="Van Elsas J.D."/>
            <person name="Nichols N.N."/>
        </authorList>
    </citation>
    <scope>NUCLEOTIDE SEQUENCE [LARGE SCALE GENOMIC DNA]</scope>
    <source>
        <strain evidence="3 4">NRRL 30616</strain>
    </source>
</reference>
<accession>A0A1J7IR94</accession>
<dbReference type="PROSITE" id="PS51257">
    <property type="entry name" value="PROKAR_LIPOPROTEIN"/>
    <property type="match status" value="1"/>
</dbReference>
<dbReference type="InParanoid" id="A0A1J7IR94"/>
<feature type="region of interest" description="Disordered" evidence="1">
    <location>
        <begin position="303"/>
        <end position="324"/>
    </location>
</feature>
<evidence type="ECO:0008006" key="5">
    <source>
        <dbReference type="Google" id="ProtNLM"/>
    </source>
</evidence>
<protein>
    <recommendedName>
        <fullName evidence="5">Mid2 domain-containing protein</fullName>
    </recommendedName>
</protein>
<evidence type="ECO:0000313" key="4">
    <source>
        <dbReference type="Proteomes" id="UP000182658"/>
    </source>
</evidence>
<evidence type="ECO:0000256" key="1">
    <source>
        <dbReference type="SAM" id="MobiDB-lite"/>
    </source>
</evidence>
<dbReference type="Proteomes" id="UP000182658">
    <property type="component" value="Unassembled WGS sequence"/>
</dbReference>
<gene>
    <name evidence="3" type="ORF">CONLIGDRAFT_637587</name>
</gene>
<keyword evidence="4" id="KW-1185">Reference proteome</keyword>
<organism evidence="3 4">
    <name type="scientific">Coniochaeta ligniaria NRRL 30616</name>
    <dbReference type="NCBI Taxonomy" id="1408157"/>
    <lineage>
        <taxon>Eukaryota</taxon>
        <taxon>Fungi</taxon>
        <taxon>Dikarya</taxon>
        <taxon>Ascomycota</taxon>
        <taxon>Pezizomycotina</taxon>
        <taxon>Sordariomycetes</taxon>
        <taxon>Sordariomycetidae</taxon>
        <taxon>Coniochaetales</taxon>
        <taxon>Coniochaetaceae</taxon>
        <taxon>Coniochaeta</taxon>
    </lineage>
</organism>
<dbReference type="AlphaFoldDB" id="A0A1J7IR94"/>
<dbReference type="OrthoDB" id="4497263at2759"/>
<evidence type="ECO:0000313" key="3">
    <source>
        <dbReference type="EMBL" id="OIW23617.1"/>
    </source>
</evidence>
<keyword evidence="2" id="KW-0812">Transmembrane</keyword>
<evidence type="ECO:0000256" key="2">
    <source>
        <dbReference type="SAM" id="Phobius"/>
    </source>
</evidence>
<dbReference type="EMBL" id="KV875106">
    <property type="protein sequence ID" value="OIW23617.1"/>
    <property type="molecule type" value="Genomic_DNA"/>
</dbReference>
<dbReference type="STRING" id="1408157.A0A1J7IR94"/>
<sequence length="324" mass="33962">MATAKLPETNSGVVTSWIPITTGYPSVQGCDKIYWSVDPNPVAAWDPGYGLLVADSSCLPRPVTTWWDQQFLGTNTDTVLSIGPVTCPQAYYTAKTSVKDSSSTLVGCCPIGYTFASFLGHGNPGQCMSNLDAGQVITYAVKGQGGNFVITTQSILSKTIVAGIPVNGWVFAQETDTASTACATATTTIVSLPRDTGLSNGAKAGIGVGVSLGVIGLLTLLAGIWMMRRARRRGNGDGSGAMAQHAHEYDPRYPAGYGGLPVETTAHPISEMTTSRSHLGASTVRDAPVELSEDRLAELPINYTPHAEPDEANNGHYHGGGGLR</sequence>
<name>A0A1J7IR94_9PEZI</name>
<keyword evidence="2" id="KW-0472">Membrane</keyword>